<dbReference type="InterPro" id="IPR023210">
    <property type="entry name" value="NADP_OxRdtase_dom"/>
</dbReference>
<dbReference type="PRINTS" id="PR00069">
    <property type="entry name" value="ALDKETRDTASE"/>
</dbReference>
<dbReference type="InterPro" id="IPR036812">
    <property type="entry name" value="NAD(P)_OxRdtase_dom_sf"/>
</dbReference>
<comment type="caution">
    <text evidence="2">The sequence shown here is derived from an EMBL/GenBank/DDBJ whole genome shotgun (WGS) entry which is preliminary data.</text>
</comment>
<evidence type="ECO:0000313" key="3">
    <source>
        <dbReference type="Proteomes" id="UP000775547"/>
    </source>
</evidence>
<proteinExistence type="predicted"/>
<dbReference type="Pfam" id="PF00248">
    <property type="entry name" value="Aldo_ket_red"/>
    <property type="match status" value="1"/>
</dbReference>
<protein>
    <recommendedName>
        <fullName evidence="1">NADP-dependent oxidoreductase domain-containing protein</fullName>
    </recommendedName>
</protein>
<gene>
    <name evidence="2" type="ORF">DXG03_004108</name>
</gene>
<reference evidence="2" key="2">
    <citation type="submission" date="2021-10" db="EMBL/GenBank/DDBJ databases">
        <title>Phylogenomics reveals ancestral predisposition of the termite-cultivated fungus Termitomyces towards a domesticated lifestyle.</title>
        <authorList>
            <person name="Auxier B."/>
            <person name="Grum-Grzhimaylo A."/>
            <person name="Cardenas M.E."/>
            <person name="Lodge J.D."/>
            <person name="Laessoe T."/>
            <person name="Pedersen O."/>
            <person name="Smith M.E."/>
            <person name="Kuyper T.W."/>
            <person name="Franco-Molano E.A."/>
            <person name="Baroni T.J."/>
            <person name="Aanen D.K."/>
        </authorList>
    </citation>
    <scope>NUCLEOTIDE SEQUENCE</scope>
    <source>
        <strain evidence="2">AP01</strain>
        <tissue evidence="2">Mycelium</tissue>
    </source>
</reference>
<name>A0A9P7KA96_9AGAR</name>
<dbReference type="Gene3D" id="3.20.20.100">
    <property type="entry name" value="NADP-dependent oxidoreductase domain"/>
    <property type="match status" value="1"/>
</dbReference>
<sequence length="207" mass="23235">MPFFRDFALSIQLPLPYNPADSITEQIASSFQNSLTNLKTTYLDSYLLHSPCRTLEQTLEAWRALIALQNEGKVRMIGICNAYDVSLLHALSRERQVQAVQNRWYEENDWDASVHSYCRANDVMYQSFWTLTGSPSLLTHPTLLELAAAAACTPAQVVYKIAQLEGIVPLSGTTSTLHMQQDITVNEIELPAESNAKLGVVRNFIWG</sequence>
<evidence type="ECO:0000259" key="1">
    <source>
        <dbReference type="Pfam" id="PF00248"/>
    </source>
</evidence>
<dbReference type="AlphaFoldDB" id="A0A9P7KA96"/>
<dbReference type="GO" id="GO:0016491">
    <property type="term" value="F:oxidoreductase activity"/>
    <property type="evidence" value="ECO:0007669"/>
    <property type="project" value="InterPro"/>
</dbReference>
<dbReference type="OrthoDB" id="5357513at2759"/>
<dbReference type="PANTHER" id="PTHR43827">
    <property type="entry name" value="2,5-DIKETO-D-GLUCONIC ACID REDUCTASE"/>
    <property type="match status" value="1"/>
</dbReference>
<dbReference type="PANTHER" id="PTHR43827:SF8">
    <property type="entry name" value="ALDO_KETO REDUCTASE FAMILY PROTEIN"/>
    <property type="match status" value="1"/>
</dbReference>
<feature type="domain" description="NADP-dependent oxidoreductase" evidence="1">
    <location>
        <begin position="18"/>
        <end position="198"/>
    </location>
</feature>
<dbReference type="EMBL" id="JABCKV010000242">
    <property type="protein sequence ID" value="KAG5641849.1"/>
    <property type="molecule type" value="Genomic_DNA"/>
</dbReference>
<organism evidence="2 3">
    <name type="scientific">Asterophora parasitica</name>
    <dbReference type="NCBI Taxonomy" id="117018"/>
    <lineage>
        <taxon>Eukaryota</taxon>
        <taxon>Fungi</taxon>
        <taxon>Dikarya</taxon>
        <taxon>Basidiomycota</taxon>
        <taxon>Agaricomycotina</taxon>
        <taxon>Agaricomycetes</taxon>
        <taxon>Agaricomycetidae</taxon>
        <taxon>Agaricales</taxon>
        <taxon>Tricholomatineae</taxon>
        <taxon>Lyophyllaceae</taxon>
        <taxon>Asterophora</taxon>
    </lineage>
</organism>
<dbReference type="Proteomes" id="UP000775547">
    <property type="component" value="Unassembled WGS sequence"/>
</dbReference>
<dbReference type="SUPFAM" id="SSF51430">
    <property type="entry name" value="NAD(P)-linked oxidoreductase"/>
    <property type="match status" value="1"/>
</dbReference>
<accession>A0A9P7KA96</accession>
<evidence type="ECO:0000313" key="2">
    <source>
        <dbReference type="EMBL" id="KAG5641849.1"/>
    </source>
</evidence>
<keyword evidence="3" id="KW-1185">Reference proteome</keyword>
<dbReference type="InterPro" id="IPR020471">
    <property type="entry name" value="AKR"/>
</dbReference>
<reference evidence="2" key="1">
    <citation type="submission" date="2020-07" db="EMBL/GenBank/DDBJ databases">
        <authorList>
            <person name="Nieuwenhuis M."/>
            <person name="Van De Peppel L.J.J."/>
        </authorList>
    </citation>
    <scope>NUCLEOTIDE SEQUENCE</scope>
    <source>
        <strain evidence="2">AP01</strain>
        <tissue evidence="2">Mycelium</tissue>
    </source>
</reference>